<organism evidence="1 2">
    <name type="scientific">Sphingopyxis macrogoltabida</name>
    <name type="common">Sphingomonas macrogoltabidus</name>
    <dbReference type="NCBI Taxonomy" id="33050"/>
    <lineage>
        <taxon>Bacteria</taxon>
        <taxon>Pseudomonadati</taxon>
        <taxon>Pseudomonadota</taxon>
        <taxon>Alphaproteobacteria</taxon>
        <taxon>Sphingomonadales</taxon>
        <taxon>Sphingomonadaceae</taxon>
        <taxon>Sphingopyxis</taxon>
    </lineage>
</organism>
<accession>A0AAC8Z065</accession>
<evidence type="ECO:0000313" key="1">
    <source>
        <dbReference type="EMBL" id="AMU89505.1"/>
    </source>
</evidence>
<dbReference type="Proteomes" id="UP000076088">
    <property type="component" value="Chromosome"/>
</dbReference>
<evidence type="ECO:0000313" key="2">
    <source>
        <dbReference type="Proteomes" id="UP000076088"/>
    </source>
</evidence>
<dbReference type="AlphaFoldDB" id="A0AAC8Z065"/>
<proteinExistence type="predicted"/>
<name>A0AAC8Z065_SPHMC</name>
<dbReference type="KEGG" id="smaz:LH19_09105"/>
<reference evidence="2" key="1">
    <citation type="submission" date="2015-11" db="EMBL/GenBank/DDBJ databases">
        <title>Complete genome sequence of a polyethylene-glycol degrader Sphingopyxis macrogoltabida 203N (NBRC 111659).</title>
        <authorList>
            <person name="Yoshiyuki O."/>
            <person name="Shouta N."/>
            <person name="Nagata Y."/>
            <person name="Numata M."/>
            <person name="Tsuchikane K."/>
            <person name="Hosoyama A."/>
            <person name="Yamazoe A."/>
            <person name="Tsuda M."/>
            <person name="Fujita N."/>
            <person name="Kawai F."/>
        </authorList>
    </citation>
    <scope>NUCLEOTIDE SEQUENCE [LARGE SCALE GENOMIC DNA]</scope>
    <source>
        <strain evidence="2">203N</strain>
    </source>
</reference>
<protein>
    <submittedName>
        <fullName evidence="1">Peptidase</fullName>
    </submittedName>
</protein>
<sequence length="116" mass="12924">MHRGCNQVLAGHRVTHFADPESRDCAARLSDTGYKPQIGSNVDASSKPVRIADGAVERERGKRTNARYFHEAAADIDVDRHIRKFAIQVLNIISQPCANGENGFYIWSQVDLLLFA</sequence>
<gene>
    <name evidence="1" type="ORF">ATM17_10735</name>
</gene>
<keyword evidence="2" id="KW-1185">Reference proteome</keyword>
<reference evidence="1 2" key="2">
    <citation type="journal article" date="2016" name="Genome Announc.">
        <title>Complete Genome Sequence of Sphingopyxis macrogoltabida Strain 203N (NBRC 111659), a Polyethylene Glycol Degrader.</title>
        <authorList>
            <person name="Ohtsubo Y."/>
            <person name="Nonoyama S."/>
            <person name="Nagata Y."/>
            <person name="Numata M."/>
            <person name="Tsuchikane K."/>
            <person name="Hosoyama A."/>
            <person name="Yamazoe A."/>
            <person name="Tsuda M."/>
            <person name="Fujita N."/>
            <person name="Kawai F."/>
        </authorList>
    </citation>
    <scope>NUCLEOTIDE SEQUENCE [LARGE SCALE GENOMIC DNA]</scope>
    <source>
        <strain evidence="1 2">203N</strain>
    </source>
</reference>
<dbReference type="EMBL" id="CP013344">
    <property type="protein sequence ID" value="AMU89505.1"/>
    <property type="molecule type" value="Genomic_DNA"/>
</dbReference>